<feature type="compositionally biased region" description="Basic and acidic residues" evidence="1">
    <location>
        <begin position="124"/>
        <end position="137"/>
    </location>
</feature>
<proteinExistence type="predicted"/>
<protein>
    <submittedName>
        <fullName evidence="2">Uncharacterized protein</fullName>
    </submittedName>
</protein>
<reference evidence="2 3" key="1">
    <citation type="journal article" date="2019" name="Nat. Ecol. Evol.">
        <title>Megaphylogeny resolves global patterns of mushroom evolution.</title>
        <authorList>
            <person name="Varga T."/>
            <person name="Krizsan K."/>
            <person name="Foldi C."/>
            <person name="Dima B."/>
            <person name="Sanchez-Garcia M."/>
            <person name="Sanchez-Ramirez S."/>
            <person name="Szollosi G.J."/>
            <person name="Szarkandi J.G."/>
            <person name="Papp V."/>
            <person name="Albert L."/>
            <person name="Andreopoulos W."/>
            <person name="Angelini C."/>
            <person name="Antonin V."/>
            <person name="Barry K.W."/>
            <person name="Bougher N.L."/>
            <person name="Buchanan P."/>
            <person name="Buyck B."/>
            <person name="Bense V."/>
            <person name="Catcheside P."/>
            <person name="Chovatia M."/>
            <person name="Cooper J."/>
            <person name="Damon W."/>
            <person name="Desjardin D."/>
            <person name="Finy P."/>
            <person name="Geml J."/>
            <person name="Haridas S."/>
            <person name="Hughes K."/>
            <person name="Justo A."/>
            <person name="Karasinski D."/>
            <person name="Kautmanova I."/>
            <person name="Kiss B."/>
            <person name="Kocsube S."/>
            <person name="Kotiranta H."/>
            <person name="LaButti K.M."/>
            <person name="Lechner B.E."/>
            <person name="Liimatainen K."/>
            <person name="Lipzen A."/>
            <person name="Lukacs Z."/>
            <person name="Mihaltcheva S."/>
            <person name="Morgado L.N."/>
            <person name="Niskanen T."/>
            <person name="Noordeloos M.E."/>
            <person name="Ohm R.A."/>
            <person name="Ortiz-Santana B."/>
            <person name="Ovrebo C."/>
            <person name="Racz N."/>
            <person name="Riley R."/>
            <person name="Savchenko A."/>
            <person name="Shiryaev A."/>
            <person name="Soop K."/>
            <person name="Spirin V."/>
            <person name="Szebenyi C."/>
            <person name="Tomsovsky M."/>
            <person name="Tulloss R.E."/>
            <person name="Uehling J."/>
            <person name="Grigoriev I.V."/>
            <person name="Vagvolgyi C."/>
            <person name="Papp T."/>
            <person name="Martin F.M."/>
            <person name="Miettinen O."/>
            <person name="Hibbett D.S."/>
            <person name="Nagy L.G."/>
        </authorList>
    </citation>
    <scope>NUCLEOTIDE SEQUENCE [LARGE SCALE GENOMIC DNA]</scope>
    <source>
        <strain evidence="2 3">CBS 962.96</strain>
    </source>
</reference>
<feature type="compositionally biased region" description="Low complexity" evidence="1">
    <location>
        <begin position="50"/>
        <end position="62"/>
    </location>
</feature>
<feature type="compositionally biased region" description="Polar residues" evidence="1">
    <location>
        <begin position="81"/>
        <end position="108"/>
    </location>
</feature>
<name>A0A4S8M946_DENBC</name>
<feature type="compositionally biased region" description="Polar residues" evidence="1">
    <location>
        <begin position="154"/>
        <end position="163"/>
    </location>
</feature>
<feature type="compositionally biased region" description="Polar residues" evidence="1">
    <location>
        <begin position="182"/>
        <end position="210"/>
    </location>
</feature>
<feature type="compositionally biased region" description="Polar residues" evidence="1">
    <location>
        <begin position="9"/>
        <end position="26"/>
    </location>
</feature>
<feature type="compositionally biased region" description="Basic and acidic residues" evidence="1">
    <location>
        <begin position="63"/>
        <end position="80"/>
    </location>
</feature>
<keyword evidence="3" id="KW-1185">Reference proteome</keyword>
<dbReference type="EMBL" id="ML179127">
    <property type="protein sequence ID" value="THU98909.1"/>
    <property type="molecule type" value="Genomic_DNA"/>
</dbReference>
<gene>
    <name evidence="2" type="ORF">K435DRAFT_517581</name>
</gene>
<accession>A0A4S8M946</accession>
<dbReference type="AlphaFoldDB" id="A0A4S8M946"/>
<evidence type="ECO:0000256" key="1">
    <source>
        <dbReference type="SAM" id="MobiDB-lite"/>
    </source>
</evidence>
<organism evidence="2 3">
    <name type="scientific">Dendrothele bispora (strain CBS 962.96)</name>
    <dbReference type="NCBI Taxonomy" id="1314807"/>
    <lineage>
        <taxon>Eukaryota</taxon>
        <taxon>Fungi</taxon>
        <taxon>Dikarya</taxon>
        <taxon>Basidiomycota</taxon>
        <taxon>Agaricomycotina</taxon>
        <taxon>Agaricomycetes</taxon>
        <taxon>Agaricomycetidae</taxon>
        <taxon>Agaricales</taxon>
        <taxon>Agaricales incertae sedis</taxon>
        <taxon>Dendrothele</taxon>
    </lineage>
</organism>
<feature type="region of interest" description="Disordered" evidence="1">
    <location>
        <begin position="1"/>
        <end position="236"/>
    </location>
</feature>
<sequence>MEGLDKLPDSSTSSAQHKGRSASLSASIKGVLSKPRKEFRNDTYIHPNPSGSSMSGPSSLSDSRSHKEEDVETAHDEINRKSATSLQRAITTTSSNSGTSRDFKNASSLRVVGRGGQGSRPRQTKGEASGDNHDAWEPSHPTSAQGIDDHFTNARVTQSSTSKDGVRVVGRGGYGSKHRTPSLPSQPLTSVPQSPAITPKTPQSTSSAQQIRPIRLGGRGGAGSRPRASSLADSSSHPDLHIQFLELLIPNHYHPAIPVRQHPHKPHHHQLSRLHHSRSMMQERHPPHPLALYHPDTITAH</sequence>
<dbReference type="Proteomes" id="UP000297245">
    <property type="component" value="Unassembled WGS sequence"/>
</dbReference>
<evidence type="ECO:0000313" key="3">
    <source>
        <dbReference type="Proteomes" id="UP000297245"/>
    </source>
</evidence>
<evidence type="ECO:0000313" key="2">
    <source>
        <dbReference type="EMBL" id="THU98909.1"/>
    </source>
</evidence>